<dbReference type="Proteomes" id="UP000178076">
    <property type="component" value="Unassembled WGS sequence"/>
</dbReference>
<dbReference type="Pfam" id="PF02272">
    <property type="entry name" value="DHHA1"/>
    <property type="match status" value="1"/>
</dbReference>
<dbReference type="Pfam" id="PF01368">
    <property type="entry name" value="DHH"/>
    <property type="match status" value="1"/>
</dbReference>
<organism evidence="3 4">
    <name type="scientific">Candidatus Roizmanbacteria bacterium RIFCSPHIGHO2_12_FULL_42_10</name>
    <dbReference type="NCBI Taxonomy" id="1802053"/>
    <lineage>
        <taxon>Bacteria</taxon>
        <taxon>Candidatus Roizmaniibacteriota</taxon>
    </lineage>
</organism>
<dbReference type="InterPro" id="IPR038763">
    <property type="entry name" value="DHH_sf"/>
</dbReference>
<dbReference type="GO" id="GO:0003676">
    <property type="term" value="F:nucleic acid binding"/>
    <property type="evidence" value="ECO:0007669"/>
    <property type="project" value="InterPro"/>
</dbReference>
<dbReference type="InterPro" id="IPR051319">
    <property type="entry name" value="Oligoribo/pAp-PDE_c-di-AMP_PDE"/>
</dbReference>
<evidence type="ECO:0000313" key="4">
    <source>
        <dbReference type="Proteomes" id="UP000178076"/>
    </source>
</evidence>
<reference evidence="3 4" key="1">
    <citation type="journal article" date="2016" name="Nat. Commun.">
        <title>Thousands of microbial genomes shed light on interconnected biogeochemical processes in an aquifer system.</title>
        <authorList>
            <person name="Anantharaman K."/>
            <person name="Brown C.T."/>
            <person name="Hug L.A."/>
            <person name="Sharon I."/>
            <person name="Castelle C.J."/>
            <person name="Probst A.J."/>
            <person name="Thomas B.C."/>
            <person name="Singh A."/>
            <person name="Wilkins M.J."/>
            <person name="Karaoz U."/>
            <person name="Brodie E.L."/>
            <person name="Williams K.H."/>
            <person name="Hubbard S.S."/>
            <person name="Banfield J.F."/>
        </authorList>
    </citation>
    <scope>NUCLEOTIDE SEQUENCE [LARGE SCALE GENOMIC DNA]</scope>
</reference>
<dbReference type="PANTHER" id="PTHR47618:SF1">
    <property type="entry name" value="BIFUNCTIONAL OLIGORIBONUCLEASE AND PAP PHOSPHATASE NRNA"/>
    <property type="match status" value="1"/>
</dbReference>
<dbReference type="EMBL" id="MGAD01000002">
    <property type="protein sequence ID" value="OGK38927.1"/>
    <property type="molecule type" value="Genomic_DNA"/>
</dbReference>
<sequence length="295" mass="32302">MDSVGSNLALMHMLKAHGTDVTIYSEDPVPPECSFLPGSQSIRICNGAIHWEEYDIFWALDQASLSRMGQASLPGGFTIINIDHHATNTCFGTVNVVQSDAASTSSILFEIFKKSSLSISENIAQCLMTGLIGDTGFFRFVHSPEVFTAAAALMEKGADYTQITYNALEHVTLKDLQFLSVVLSKAVHDNAKRCIIIPISHEIWQTYGKSDTGRALTVGYLSRIDKTDFGILLLEEQKGSVRVEFRARHERYNVAELALKLGGGGHASASGCRLQMSLKEAEKKISELIEKEAIA</sequence>
<feature type="domain" description="DHHA1" evidence="2">
    <location>
        <begin position="218"/>
        <end position="290"/>
    </location>
</feature>
<evidence type="ECO:0008006" key="5">
    <source>
        <dbReference type="Google" id="ProtNLM"/>
    </source>
</evidence>
<dbReference type="InterPro" id="IPR003156">
    <property type="entry name" value="DHHA1_dom"/>
</dbReference>
<gene>
    <name evidence="3" type="ORF">A3F32_00715</name>
</gene>
<dbReference type="InterPro" id="IPR001667">
    <property type="entry name" value="DDH_dom"/>
</dbReference>
<dbReference type="AlphaFoldDB" id="A0A1F7I6C4"/>
<dbReference type="Gene3D" id="3.10.310.30">
    <property type="match status" value="1"/>
</dbReference>
<dbReference type="PANTHER" id="PTHR47618">
    <property type="entry name" value="BIFUNCTIONAL OLIGORIBONUCLEASE AND PAP PHOSPHATASE NRNA"/>
    <property type="match status" value="1"/>
</dbReference>
<protein>
    <recommendedName>
        <fullName evidence="5">DDH domain-containing protein</fullName>
    </recommendedName>
</protein>
<evidence type="ECO:0000259" key="2">
    <source>
        <dbReference type="Pfam" id="PF02272"/>
    </source>
</evidence>
<evidence type="ECO:0000313" key="3">
    <source>
        <dbReference type="EMBL" id="OGK38927.1"/>
    </source>
</evidence>
<comment type="caution">
    <text evidence="3">The sequence shown here is derived from an EMBL/GenBank/DDBJ whole genome shotgun (WGS) entry which is preliminary data.</text>
</comment>
<name>A0A1F7I6C4_9BACT</name>
<dbReference type="SUPFAM" id="SSF64182">
    <property type="entry name" value="DHH phosphoesterases"/>
    <property type="match status" value="1"/>
</dbReference>
<feature type="domain" description="DDH" evidence="1">
    <location>
        <begin position="1"/>
        <end position="130"/>
    </location>
</feature>
<evidence type="ECO:0000259" key="1">
    <source>
        <dbReference type="Pfam" id="PF01368"/>
    </source>
</evidence>
<proteinExistence type="predicted"/>
<accession>A0A1F7I6C4</accession>
<dbReference type="Gene3D" id="3.90.1640.10">
    <property type="entry name" value="inorganic pyrophosphatase (n-terminal core)"/>
    <property type="match status" value="1"/>
</dbReference>